<dbReference type="InterPro" id="IPR015422">
    <property type="entry name" value="PyrdxlP-dep_Trfase_small"/>
</dbReference>
<dbReference type="Pfam" id="PF00202">
    <property type="entry name" value="Aminotran_3"/>
    <property type="match status" value="1"/>
</dbReference>
<protein>
    <recommendedName>
        <fullName evidence="5">Acetylornithine aminotransferase</fullName>
        <shortName evidence="5">ACOAT</shortName>
        <ecNumber evidence="5">2.6.1.11</ecNumber>
    </recommendedName>
</protein>
<dbReference type="PANTHER" id="PTHR11986:SF79">
    <property type="entry name" value="ACETYLORNITHINE AMINOTRANSFERASE, MITOCHONDRIAL"/>
    <property type="match status" value="1"/>
</dbReference>
<comment type="miscellaneous">
    <text evidence="5">May also have succinyldiaminopimelate aminotransferase activity, thus carrying out the corresponding step in lysine biosynthesis.</text>
</comment>
<dbReference type="InterPro" id="IPR015421">
    <property type="entry name" value="PyrdxlP-dep_Trfase_major"/>
</dbReference>
<comment type="similarity">
    <text evidence="5">Belongs to the class-III pyridoxal-phosphate-dependent aminotransferase family. ArgD subfamily.</text>
</comment>
<keyword evidence="5" id="KW-0963">Cytoplasm</keyword>
<comment type="cofactor">
    <cofactor evidence="5">
        <name>pyridoxal 5'-phosphate</name>
        <dbReference type="ChEBI" id="CHEBI:597326"/>
    </cofactor>
    <text evidence="5">Binds 1 pyridoxal phosphate per subunit.</text>
</comment>
<dbReference type="AlphaFoldDB" id="A0A4E0QC91"/>
<dbReference type="NCBIfam" id="NF002325">
    <property type="entry name" value="PRK01278.1"/>
    <property type="match status" value="1"/>
</dbReference>
<comment type="caution">
    <text evidence="6">The sequence shown here is derived from an EMBL/GenBank/DDBJ whole genome shotgun (WGS) entry which is preliminary data.</text>
</comment>
<dbReference type="GO" id="GO:0005737">
    <property type="term" value="C:cytoplasm"/>
    <property type="evidence" value="ECO:0007669"/>
    <property type="project" value="UniProtKB-SubCell"/>
</dbReference>
<gene>
    <name evidence="5" type="primary">argD</name>
    <name evidence="6" type="ORF">CUN85_01700</name>
</gene>
<keyword evidence="3 5" id="KW-0808">Transferase</keyword>
<feature type="binding site" evidence="5">
    <location>
        <position position="282"/>
    </location>
    <ligand>
        <name>pyridoxal 5'-phosphate</name>
        <dbReference type="ChEBI" id="CHEBI:597326"/>
    </ligand>
</feature>
<feature type="binding site" evidence="5">
    <location>
        <begin position="226"/>
        <end position="229"/>
    </location>
    <ligand>
        <name>pyridoxal 5'-phosphate</name>
        <dbReference type="ChEBI" id="CHEBI:597326"/>
    </ligand>
</feature>
<evidence type="ECO:0000256" key="4">
    <source>
        <dbReference type="ARBA" id="ARBA00022898"/>
    </source>
</evidence>
<dbReference type="GO" id="GO:0030170">
    <property type="term" value="F:pyridoxal phosphate binding"/>
    <property type="evidence" value="ECO:0007669"/>
    <property type="project" value="InterPro"/>
</dbReference>
<proteinExistence type="inferred from homology"/>
<dbReference type="InterPro" id="IPR050103">
    <property type="entry name" value="Class-III_PLP-dep_AT"/>
</dbReference>
<comment type="catalytic activity">
    <reaction evidence="5">
        <text>N(2)-acetyl-L-ornithine + 2-oxoglutarate = N-acetyl-L-glutamate 5-semialdehyde + L-glutamate</text>
        <dbReference type="Rhea" id="RHEA:18049"/>
        <dbReference type="ChEBI" id="CHEBI:16810"/>
        <dbReference type="ChEBI" id="CHEBI:29123"/>
        <dbReference type="ChEBI" id="CHEBI:29985"/>
        <dbReference type="ChEBI" id="CHEBI:57805"/>
        <dbReference type="EC" id="2.6.1.11"/>
    </reaction>
</comment>
<evidence type="ECO:0000313" key="7">
    <source>
        <dbReference type="Proteomes" id="UP000297295"/>
    </source>
</evidence>
<reference evidence="6 7" key="1">
    <citation type="submission" date="2017-11" db="EMBL/GenBank/DDBJ databases">
        <title>Isolation and Characterization of Methanogenic Archaea from Saline Meromictic Lake at Siberia.</title>
        <authorList>
            <person name="Shen Y."/>
            <person name="Huang H.-H."/>
            <person name="Lai M.-C."/>
            <person name="Chen S.-C."/>
        </authorList>
    </citation>
    <scope>NUCLEOTIDE SEQUENCE [LARGE SCALE GENOMIC DNA]</scope>
    <source>
        <strain evidence="6 7">SY-01</strain>
    </source>
</reference>
<evidence type="ECO:0000256" key="3">
    <source>
        <dbReference type="ARBA" id="ARBA00022679"/>
    </source>
</evidence>
<sequence>MTGNTTLQSSDHGSIIRKDAKYVMQNYGRYKIVLSSGNGCVVRDVSGREYIDCVAGIAVNNIGHCHPKHVEAIKEQAEKLIHVSNLYYTEPQAELAEQLAGITGMSRVFFCNSGTEAVEAAMKLARVTTGKTDFVAVEHSFHGRTMGSLSVTYKDIYRNPFKPLVQEEMFVPYDDSDAIADAITDKTAAVIVEPIQGEGGINVPSDRYLQDIRSICDETGTLLIFDEVQTGFGRTGKWFCKEHSGVEPDIMTMAKAMGGGFPMGAIAAREGISFDKGQHAATFGGSPLACAAALASIRVIREEGLIKRSQEMGDYFMGRLRNMSLDGVVDVRGRGLMIGVELDRKCADIVEYCMENGVLLNCTSEKVLRIAPPLTINKGQIDSVVDVLEQA</sequence>
<dbReference type="FunFam" id="3.40.640.10:FF:000004">
    <property type="entry name" value="Acetylornithine aminotransferase"/>
    <property type="match status" value="1"/>
</dbReference>
<feature type="binding site" evidence="5">
    <location>
        <position position="144"/>
    </location>
    <ligand>
        <name>N(2)-acetyl-L-ornithine</name>
        <dbReference type="ChEBI" id="CHEBI:57805"/>
    </ligand>
</feature>
<dbReference type="PIRSF" id="PIRSF000521">
    <property type="entry name" value="Transaminase_4ab_Lys_Orn"/>
    <property type="match status" value="1"/>
</dbReference>
<keyword evidence="7" id="KW-1185">Reference proteome</keyword>
<keyword evidence="5" id="KW-0055">Arginine biosynthesis</keyword>
<organism evidence="6 7">
    <name type="scientific">Methanolobus halotolerans</name>
    <dbReference type="NCBI Taxonomy" id="2052935"/>
    <lineage>
        <taxon>Archaea</taxon>
        <taxon>Methanobacteriati</taxon>
        <taxon>Methanobacteriota</taxon>
        <taxon>Stenosarchaea group</taxon>
        <taxon>Methanomicrobia</taxon>
        <taxon>Methanosarcinales</taxon>
        <taxon>Methanosarcinaceae</taxon>
        <taxon>Methanolobus</taxon>
    </lineage>
</organism>
<dbReference type="EC" id="2.6.1.11" evidence="5"/>
<comment type="caution">
    <text evidence="5">Lacks conserved residue(s) required for the propagation of feature annotation.</text>
</comment>
<comment type="subcellular location">
    <subcellularLocation>
        <location evidence="5">Cytoplasm</location>
    </subcellularLocation>
</comment>
<dbReference type="InterPro" id="IPR015424">
    <property type="entry name" value="PyrdxlP-dep_Trfase"/>
</dbReference>
<keyword evidence="1 5" id="KW-0032">Aminotransferase</keyword>
<feature type="binding site" evidence="5">
    <location>
        <position position="141"/>
    </location>
    <ligand>
        <name>pyridoxal 5'-phosphate</name>
        <dbReference type="ChEBI" id="CHEBI:597326"/>
    </ligand>
</feature>
<dbReference type="InterPro" id="IPR004636">
    <property type="entry name" value="AcOrn/SuccOrn_fam"/>
</dbReference>
<accession>A0A4E0QC91</accession>
<evidence type="ECO:0000256" key="2">
    <source>
        <dbReference type="ARBA" id="ARBA00022605"/>
    </source>
</evidence>
<dbReference type="HAMAP" id="MF_01107">
    <property type="entry name" value="ArgD_aminotrans_3"/>
    <property type="match status" value="1"/>
</dbReference>
<comment type="subunit">
    <text evidence="5">Homodimer.</text>
</comment>
<dbReference type="InterPro" id="IPR049704">
    <property type="entry name" value="Aminotrans_3_PPA_site"/>
</dbReference>
<dbReference type="Gene3D" id="3.40.640.10">
    <property type="entry name" value="Type I PLP-dependent aspartate aminotransferase-like (Major domain)"/>
    <property type="match status" value="1"/>
</dbReference>
<dbReference type="EMBL" id="PGGK01000002">
    <property type="protein sequence ID" value="TGC10897.1"/>
    <property type="molecule type" value="Genomic_DNA"/>
</dbReference>
<dbReference type="SUPFAM" id="SSF53383">
    <property type="entry name" value="PLP-dependent transferases"/>
    <property type="match status" value="1"/>
</dbReference>
<dbReference type="Proteomes" id="UP000297295">
    <property type="component" value="Unassembled WGS sequence"/>
</dbReference>
<dbReference type="InterPro" id="IPR005814">
    <property type="entry name" value="Aminotrans_3"/>
</dbReference>
<dbReference type="PROSITE" id="PS00600">
    <property type="entry name" value="AA_TRANSFER_CLASS_3"/>
    <property type="match status" value="1"/>
</dbReference>
<evidence type="ECO:0000256" key="1">
    <source>
        <dbReference type="ARBA" id="ARBA00022576"/>
    </source>
</evidence>
<dbReference type="NCBIfam" id="NF002874">
    <property type="entry name" value="PRK03244.1"/>
    <property type="match status" value="1"/>
</dbReference>
<dbReference type="UniPathway" id="UPA00068">
    <property type="reaction ID" value="UER00109"/>
</dbReference>
<dbReference type="CDD" id="cd00610">
    <property type="entry name" value="OAT_like"/>
    <property type="match status" value="1"/>
</dbReference>
<evidence type="ECO:0000313" key="6">
    <source>
        <dbReference type="EMBL" id="TGC10897.1"/>
    </source>
</evidence>
<feature type="modified residue" description="N6-(pyridoxal phosphate)lysine" evidence="5">
    <location>
        <position position="255"/>
    </location>
</feature>
<name>A0A4E0QC91_9EURY</name>
<dbReference type="GO" id="GO:0042802">
    <property type="term" value="F:identical protein binding"/>
    <property type="evidence" value="ECO:0007669"/>
    <property type="project" value="TreeGrafter"/>
</dbReference>
<dbReference type="Gene3D" id="3.90.1150.10">
    <property type="entry name" value="Aspartate Aminotransferase, domain 1"/>
    <property type="match status" value="1"/>
</dbReference>
<dbReference type="OrthoDB" id="85346at2157"/>
<comment type="pathway">
    <text evidence="5">Amino-acid biosynthesis; L-arginine biosynthesis; N(2)-acetyl-L-ornithine from L-glutamate: step 4/4.</text>
</comment>
<dbReference type="GO" id="GO:0006526">
    <property type="term" value="P:L-arginine biosynthetic process"/>
    <property type="evidence" value="ECO:0007669"/>
    <property type="project" value="UniProtKB-UniRule"/>
</dbReference>
<keyword evidence="2 5" id="KW-0028">Amino-acid biosynthesis</keyword>
<dbReference type="NCBIfam" id="TIGR00707">
    <property type="entry name" value="argD"/>
    <property type="match status" value="1"/>
</dbReference>
<dbReference type="PANTHER" id="PTHR11986">
    <property type="entry name" value="AMINOTRANSFERASE CLASS III"/>
    <property type="match status" value="1"/>
</dbReference>
<dbReference type="GO" id="GO:0003992">
    <property type="term" value="F:N2-acetyl-L-ornithine:2-oxoglutarate 5-aminotransferase activity"/>
    <property type="evidence" value="ECO:0007669"/>
    <property type="project" value="UniProtKB-UniRule"/>
</dbReference>
<feature type="binding site" evidence="5">
    <location>
        <begin position="114"/>
        <end position="115"/>
    </location>
    <ligand>
        <name>pyridoxal 5'-phosphate</name>
        <dbReference type="ChEBI" id="CHEBI:597326"/>
    </ligand>
</feature>
<evidence type="ECO:0000256" key="5">
    <source>
        <dbReference type="HAMAP-Rule" id="MF_01107"/>
    </source>
</evidence>
<dbReference type="RefSeq" id="WP_135388422.1">
    <property type="nucleotide sequence ID" value="NZ_PGGK01000002.1"/>
</dbReference>
<keyword evidence="4 5" id="KW-0663">Pyridoxal phosphate</keyword>